<proteinExistence type="predicted"/>
<evidence type="ECO:0000313" key="1">
    <source>
        <dbReference type="EMBL" id="KAI0068519.1"/>
    </source>
</evidence>
<reference evidence="1" key="1">
    <citation type="submission" date="2021-03" db="EMBL/GenBank/DDBJ databases">
        <authorList>
            <consortium name="DOE Joint Genome Institute"/>
            <person name="Ahrendt S."/>
            <person name="Looney B.P."/>
            <person name="Miyauchi S."/>
            <person name="Morin E."/>
            <person name="Drula E."/>
            <person name="Courty P.E."/>
            <person name="Chicoki N."/>
            <person name="Fauchery L."/>
            <person name="Kohler A."/>
            <person name="Kuo A."/>
            <person name="Labutti K."/>
            <person name="Pangilinan J."/>
            <person name="Lipzen A."/>
            <person name="Riley R."/>
            <person name="Andreopoulos W."/>
            <person name="He G."/>
            <person name="Johnson J."/>
            <person name="Barry K.W."/>
            <person name="Grigoriev I.V."/>
            <person name="Nagy L."/>
            <person name="Hibbett D."/>
            <person name="Henrissat B."/>
            <person name="Matheny P.B."/>
            <person name="Labbe J."/>
            <person name="Martin F."/>
        </authorList>
    </citation>
    <scope>NUCLEOTIDE SEQUENCE</scope>
    <source>
        <strain evidence="1">HHB10654</strain>
    </source>
</reference>
<reference evidence="1" key="2">
    <citation type="journal article" date="2022" name="New Phytol.">
        <title>Evolutionary transition to the ectomycorrhizal habit in the genomes of a hyperdiverse lineage of mushroom-forming fungi.</title>
        <authorList>
            <person name="Looney B."/>
            <person name="Miyauchi S."/>
            <person name="Morin E."/>
            <person name="Drula E."/>
            <person name="Courty P.E."/>
            <person name="Kohler A."/>
            <person name="Kuo A."/>
            <person name="LaButti K."/>
            <person name="Pangilinan J."/>
            <person name="Lipzen A."/>
            <person name="Riley R."/>
            <person name="Andreopoulos W."/>
            <person name="He G."/>
            <person name="Johnson J."/>
            <person name="Nolan M."/>
            <person name="Tritt A."/>
            <person name="Barry K.W."/>
            <person name="Grigoriev I.V."/>
            <person name="Nagy L.G."/>
            <person name="Hibbett D."/>
            <person name="Henrissat B."/>
            <person name="Matheny P.B."/>
            <person name="Labbe J."/>
            <person name="Martin F.M."/>
        </authorList>
    </citation>
    <scope>NUCLEOTIDE SEQUENCE</scope>
    <source>
        <strain evidence="1">HHB10654</strain>
    </source>
</reference>
<name>A0ACB8TJC6_9AGAM</name>
<evidence type="ECO:0000313" key="2">
    <source>
        <dbReference type="Proteomes" id="UP000814140"/>
    </source>
</evidence>
<protein>
    <submittedName>
        <fullName evidence="1">Ketoacyl-synt-domain-containing protein</fullName>
    </submittedName>
</protein>
<organism evidence="1 2">
    <name type="scientific">Artomyces pyxidatus</name>
    <dbReference type="NCBI Taxonomy" id="48021"/>
    <lineage>
        <taxon>Eukaryota</taxon>
        <taxon>Fungi</taxon>
        <taxon>Dikarya</taxon>
        <taxon>Basidiomycota</taxon>
        <taxon>Agaricomycotina</taxon>
        <taxon>Agaricomycetes</taxon>
        <taxon>Russulales</taxon>
        <taxon>Auriscalpiaceae</taxon>
        <taxon>Artomyces</taxon>
    </lineage>
</organism>
<keyword evidence="2" id="KW-1185">Reference proteome</keyword>
<gene>
    <name evidence="1" type="ORF">BV25DRAFT_1910294</name>
</gene>
<accession>A0ACB8TJC6</accession>
<dbReference type="EMBL" id="MU277187">
    <property type="protein sequence ID" value="KAI0068519.1"/>
    <property type="molecule type" value="Genomic_DNA"/>
</dbReference>
<dbReference type="Proteomes" id="UP000814140">
    <property type="component" value="Unassembled WGS sequence"/>
</dbReference>
<sequence length="1932" mass="209279">MPSLDVRDTEIAVVGIAAELPSGQWSPENLDYSSFFQFLLESGEAYEKIPGERFNISTLKGNGIGQVLTDTGAFLKDLKLFDHLEFGITSRDARFMPLSTRKLIELSFLGLLDSGIDYRGKNVGCYMAGIAHDMFALSGHDDAEARGSFAGGPAMIANRVSYHLDLRGPSIPVDTACSSTLFTTHLAVQALRNGECDAAVVGGCQINHRFAEWLVYTQGGVLSPDGKCKPFDVSADGFGRGEGAVVVVLKPLQKAIEDNDKIYATILGTGVNSSGSLAPVNAPVASAQRDAMQRAFKSARKDPRDVDYIELHATGTAQGDPTEANWVGAEFKRNDELIIGKITAFLASLCKVCSILTTGIIPPNVNFTTPNPAIHWEEYRFRVPTEATKLSCRSSSGRSLVAMTSSGIGGANGHCVVESAPPSIPARSSFWSDSASIPSLLIAGGLSPRSVTSIAESLSSAGPHQDTQTLARTFGRRARSMTWRTFSVVTNGKMSAFPEPALVPKTSRPVVFVFSGQGPQHFHMGRELFKTCTVFRENILEMDEIYRTVTGISLIQETGLFDDVATPSEVLGDAKWPIRATLSALAILQIALVDTMAAAGVKPDALVGHSAGETAVLYASGAAPKAMAVELAIARATAMSLLENSGGAMAALSCSPEAATKVVADVMEDLGHAPLDIGCHNSFDSVTLSGAGTHIDHAVAKAEAAGIFARRLRTNVPVHSSMMDLGREEYEKLVHGVFKRYDIGSPKITTYSTKTGTLMTEPFDEDYFWEGARGPVLFTEAVTNLLADHPNPVFCELGPHPVLASYLTSLSDRKSPVVCTMKRPRSGESATDSVGLLECMGKLAVAGYNGLDFDALCGTLPSDGLTLPPFPFARKEIAYLASTPEIARQHQHRNGPLNYPQLRMNSATHPALADHVIKDEPIMPAAGFVEMAFEEGARKLWNVEFLSILPLSSDRPVPVQLFKEDSFWTIRSSSSTDYTTWPIQYNRLHSQGNLTMAIEEHERQPASGFLSICQPTPKARPPSALYDGFSSFAQYGPKYQRINSCLRGVDATGRDEILVEIRGADDDLPDIADYRLHPAVFDAALHILVHPTIAGSRDPEYFYLPSKIGSVVLPDALVDNAFPRVIYAHATLRQWSPDSVVYDATILDEKGNALCVMEELKLSRHGKPTLHKVDQRFTLVYEQTPLSVARVRSKMNGAPGNIPSSRLTNGNAAHKNISPLPITVTGSTDTLTTPIIIHYGLGEEVRIQGEVSGLDSLSELSIWFVASVGLDGDALLGFARSFRREYRVWTVRSVVFDASWTKEDTLKAVESLAGDADVELELSVDAHGSVFVPRIVAAPSFESQTSFDPEKPWTYSKSSLQQLSMPLVPDQHVRVHISAASCNDGHFWEYVGLIDGDPARPVMGIYPGALSNFSVAHSGSLAELPLIDLDSDVSGPPVLAMVIGVLAVGIPTFAHLERLNNAVVLVTDSDTPTGRQVIEFYRRAGLEVVTLTSRPSLSEIQHAASRRPRLAVSGYEGTGDIQTLKRVVSSDARVFLWNHPEMGISWVLEHDPWLIGDSLRLAMKAGGLELSVPLRRPIDFVDTSSLKVDVQVIFSPDKWYILIGGIGTLGLQIALWMYQMGARHIMLTSRSGEIGLSKRGDRVSKQMLEHMKGLKDLSLRAEAVDATSKEHMANLLTSIREPLGGCIILSGTLIDRTFLSQTRETFDVPHASKTVVFQTLERVMSIQSLDFLISFSSVSGMFGNAGQTNYASANTAITGLTAHYDNAFTLVCPAITDVGLILGATLDSTFSARLKHLTNWGATSRQLCDYIYDGIRLLRKSRISIYIPAFDWDVLRANMGDSSMYAHLLRGDSPSDTGDAAPLSLNKIVSQVLDIAEEDLSPDVPLTSYGLDSLSAASLSYALRPLLAISQLQLLADVNLRQLQSRCDDANA</sequence>
<comment type="caution">
    <text evidence="1">The sequence shown here is derived from an EMBL/GenBank/DDBJ whole genome shotgun (WGS) entry which is preliminary data.</text>
</comment>